<gene>
    <name evidence="1" type="ORF">BC792_10910</name>
</gene>
<dbReference type="Proteomes" id="UP000325105">
    <property type="component" value="Unassembled WGS sequence"/>
</dbReference>
<dbReference type="RefSeq" id="WP_148908503.1">
    <property type="nucleotide sequence ID" value="NZ_VNHX01000009.1"/>
</dbReference>
<proteinExistence type="predicted"/>
<name>A0A5S5DJM3_9SPHI</name>
<protein>
    <submittedName>
        <fullName evidence="1">Uncharacterized protein</fullName>
    </submittedName>
</protein>
<dbReference type="EMBL" id="VNHX01000009">
    <property type="protein sequence ID" value="TYP95814.1"/>
    <property type="molecule type" value="Genomic_DNA"/>
</dbReference>
<reference evidence="1 2" key="1">
    <citation type="submission" date="2019-07" db="EMBL/GenBank/DDBJ databases">
        <title>Genomic Encyclopedia of Archaeal and Bacterial Type Strains, Phase II (KMG-II): from individual species to whole genera.</title>
        <authorList>
            <person name="Goeker M."/>
        </authorList>
    </citation>
    <scope>NUCLEOTIDE SEQUENCE [LARGE SCALE GENOMIC DNA]</scope>
    <source>
        <strain evidence="1 2">DSM 18850</strain>
    </source>
</reference>
<evidence type="ECO:0000313" key="2">
    <source>
        <dbReference type="Proteomes" id="UP000325105"/>
    </source>
</evidence>
<evidence type="ECO:0000313" key="1">
    <source>
        <dbReference type="EMBL" id="TYP95814.1"/>
    </source>
</evidence>
<keyword evidence="2" id="KW-1185">Reference proteome</keyword>
<accession>A0A5S5DJM3</accession>
<organism evidence="1 2">
    <name type="scientific">Sphingobacterium allocomposti</name>
    <dbReference type="NCBI Taxonomy" id="415956"/>
    <lineage>
        <taxon>Bacteria</taxon>
        <taxon>Pseudomonadati</taxon>
        <taxon>Bacteroidota</taxon>
        <taxon>Sphingobacteriia</taxon>
        <taxon>Sphingobacteriales</taxon>
        <taxon>Sphingobacteriaceae</taxon>
        <taxon>Sphingobacterium</taxon>
    </lineage>
</organism>
<comment type="caution">
    <text evidence="1">The sequence shown here is derived from an EMBL/GenBank/DDBJ whole genome shotgun (WGS) entry which is preliminary data.</text>
</comment>
<sequence length="73" mass="8127">MADIEAVTLSVVEGWLRQSLYKARRSAQPDTMEGVMAIGYLLFTGAQASQKTISKELVIFQEKSSYMAALSYF</sequence>
<dbReference type="AlphaFoldDB" id="A0A5S5DJM3"/>